<sequence length="211" mass="25095">MKQRIKEPYYAFNPNKAHFLFERTITFESQAALFAKIPRIIHHLYFPRKLFMLFIGLIFVYVVMIFLYAIPIAATNFARGFLGIIPLIEAGIIIYFIQFYLYLYLEIRLIKNIYKKVKWPAECYCAFFEEGIYIKSPGMDGIFYWDDFMCMGCSSQALGFNFCPARTPKGKFFKQYYPRLDNFYIFIDGDEEILSLMHAIDQQYKDLIAFR</sequence>
<dbReference type="EMBL" id="QGLP01000005">
    <property type="protein sequence ID" value="PXZ04191.1"/>
    <property type="molecule type" value="Genomic_DNA"/>
</dbReference>
<accession>A0A2V4DZ35</accession>
<dbReference type="Proteomes" id="UP000247483">
    <property type="component" value="Unassembled WGS sequence"/>
</dbReference>
<dbReference type="AlphaFoldDB" id="A0A2V4DZ35"/>
<evidence type="ECO:0000313" key="2">
    <source>
        <dbReference type="EMBL" id="PXZ04191.1"/>
    </source>
</evidence>
<protein>
    <submittedName>
        <fullName evidence="2">Uncharacterized protein</fullName>
    </submittedName>
</protein>
<comment type="caution">
    <text evidence="2">The sequence shown here is derived from an EMBL/GenBank/DDBJ whole genome shotgun (WGS) entry which is preliminary data.</text>
</comment>
<keyword evidence="1" id="KW-1133">Transmembrane helix</keyword>
<gene>
    <name evidence="2" type="ORF">DKK79_07440</name>
</gene>
<feature type="transmembrane region" description="Helical" evidence="1">
    <location>
        <begin position="80"/>
        <end position="105"/>
    </location>
</feature>
<evidence type="ECO:0000256" key="1">
    <source>
        <dbReference type="SAM" id="Phobius"/>
    </source>
</evidence>
<proteinExistence type="predicted"/>
<feature type="transmembrane region" description="Helical" evidence="1">
    <location>
        <begin position="50"/>
        <end position="74"/>
    </location>
</feature>
<evidence type="ECO:0000313" key="3">
    <source>
        <dbReference type="Proteomes" id="UP000247483"/>
    </source>
</evidence>
<name>A0A2V4DZ35_9GAMM</name>
<keyword evidence="1" id="KW-0812">Transmembrane</keyword>
<organism evidence="2 3">
    <name type="scientific">Gilliamella apicola</name>
    <dbReference type="NCBI Taxonomy" id="1196095"/>
    <lineage>
        <taxon>Bacteria</taxon>
        <taxon>Pseudomonadati</taxon>
        <taxon>Pseudomonadota</taxon>
        <taxon>Gammaproteobacteria</taxon>
        <taxon>Orbales</taxon>
        <taxon>Orbaceae</taxon>
        <taxon>Gilliamella</taxon>
    </lineage>
</organism>
<keyword evidence="1" id="KW-0472">Membrane</keyword>
<reference evidence="2 3" key="1">
    <citation type="submission" date="2018-05" db="EMBL/GenBank/DDBJ databases">
        <title>Reference genomes for bee gut microbiota database.</title>
        <authorList>
            <person name="Ellegaard K.M."/>
        </authorList>
    </citation>
    <scope>NUCLEOTIDE SEQUENCE [LARGE SCALE GENOMIC DNA]</scope>
    <source>
        <strain evidence="2 3">ESL0177</strain>
    </source>
</reference>
<dbReference type="RefSeq" id="WP_110423535.1">
    <property type="nucleotide sequence ID" value="NZ_QGLP01000005.1"/>
</dbReference>